<accession>A0A0T6DV03</accession>
<dbReference type="RefSeq" id="WP_058023487.1">
    <property type="nucleotide sequence ID" value="NZ_LNDJ01000001.1"/>
</dbReference>
<protein>
    <submittedName>
        <fullName evidence="1">Uncharacterized protein</fullName>
    </submittedName>
</protein>
<evidence type="ECO:0000313" key="2">
    <source>
        <dbReference type="Proteomes" id="UP000051202"/>
    </source>
</evidence>
<dbReference type="PROSITE" id="PS51257">
    <property type="entry name" value="PROKAR_LIPOPROTEIN"/>
    <property type="match status" value="1"/>
</dbReference>
<keyword evidence="2" id="KW-1185">Reference proteome</keyword>
<organism evidence="1 2">
    <name type="scientific">Psychrobacter piscatorii</name>
    <dbReference type="NCBI Taxonomy" id="554343"/>
    <lineage>
        <taxon>Bacteria</taxon>
        <taxon>Pseudomonadati</taxon>
        <taxon>Pseudomonadota</taxon>
        <taxon>Gammaproteobacteria</taxon>
        <taxon>Moraxellales</taxon>
        <taxon>Moraxellaceae</taxon>
        <taxon>Psychrobacter</taxon>
    </lineage>
</organism>
<proteinExistence type="predicted"/>
<dbReference type="AlphaFoldDB" id="A0A0T6DV03"/>
<dbReference type="EMBL" id="LNDJ01000001">
    <property type="protein sequence ID" value="KRU23675.1"/>
    <property type="molecule type" value="Genomic_DNA"/>
</dbReference>
<reference evidence="1 2" key="1">
    <citation type="submission" date="2015-11" db="EMBL/GenBank/DDBJ databases">
        <title>Permanent draft genome of Psychrobacter piscatorii LQ58.</title>
        <authorList>
            <person name="Zhou M."/>
            <person name="Dong B."/>
            <person name="Liu Q."/>
        </authorList>
    </citation>
    <scope>NUCLEOTIDE SEQUENCE [LARGE SCALE GENOMIC DNA]</scope>
    <source>
        <strain evidence="1 2">LQ58</strain>
    </source>
</reference>
<sequence>MKINKLYAGIALASTMILTGCGDDNEVGPTVNNELDYTVFDPFTDMSNDEYQDGWGKLAYKLSNNGLIQTISTVVGSSPTAYQNSRSDDDELEYYAGKNAFAAVPENFDSKFYKINFVDSDTFTLKVQSNNSTFNSTYDIATLDLTGVGKQPRNATTGIDTDLDYFPDGFNATFPSGSQCYIFLETPNQTFYTFSEDEDEGSMTIDEWITNQQEWYTVTNVVKEYVGLNNELPAVRYTDEDGDIIAAIRYNGLIYSASYSQEGIQEKENTDPGVSEVYCNQYNDVATKFLETQIKANY</sequence>
<comment type="caution">
    <text evidence="1">The sequence shown here is derived from an EMBL/GenBank/DDBJ whole genome shotgun (WGS) entry which is preliminary data.</text>
</comment>
<evidence type="ECO:0000313" key="1">
    <source>
        <dbReference type="EMBL" id="KRU23675.1"/>
    </source>
</evidence>
<dbReference type="Proteomes" id="UP000051202">
    <property type="component" value="Unassembled WGS sequence"/>
</dbReference>
<name>A0A0T6DV03_9GAMM</name>
<gene>
    <name evidence="1" type="ORF">AS194_00200</name>
</gene>